<evidence type="ECO:0000313" key="2">
    <source>
        <dbReference type="Proteomes" id="UP000095662"/>
    </source>
</evidence>
<dbReference type="PROSITE" id="PS51257">
    <property type="entry name" value="PROKAR_LIPOPROTEIN"/>
    <property type="match status" value="1"/>
</dbReference>
<proteinExistence type="predicted"/>
<dbReference type="STRING" id="39492.ERS852540_00113"/>
<accession>A0A174Z080</accession>
<organism evidence="1 2">
    <name type="scientific">[Eubacterium] siraeum</name>
    <dbReference type="NCBI Taxonomy" id="39492"/>
    <lineage>
        <taxon>Bacteria</taxon>
        <taxon>Bacillati</taxon>
        <taxon>Bacillota</taxon>
        <taxon>Clostridia</taxon>
        <taxon>Eubacteriales</taxon>
        <taxon>Oscillospiraceae</taxon>
        <taxon>Oscillospiraceae incertae sedis</taxon>
    </lineage>
</organism>
<protein>
    <submittedName>
        <fullName evidence="1">Uncharacterized protein</fullName>
    </submittedName>
</protein>
<dbReference type="Proteomes" id="UP000095662">
    <property type="component" value="Unassembled WGS sequence"/>
</dbReference>
<reference evidence="1 2" key="1">
    <citation type="submission" date="2015-09" db="EMBL/GenBank/DDBJ databases">
        <authorList>
            <consortium name="Pathogen Informatics"/>
        </authorList>
    </citation>
    <scope>NUCLEOTIDE SEQUENCE [LARGE SCALE GENOMIC DNA]</scope>
    <source>
        <strain evidence="1 2">2789STDY5834928</strain>
    </source>
</reference>
<sequence>MKKSVFNIIAVIICTAVFISCVGGCSVSEKDKNNKEHSFSDMKTDGELAYNSKGEFSVNLSVDNVTLSDKTGINDVKVFYSVINSDKLTDIDASDAVKLNNSEYKAVYAKVSAVTLNSEHSATVSFNDISFSRNKPDCFFIVFDKNTNETGRYLVSMIPVRYPAYSAVSDTTQIRSESSANRFKLTLDKSSFANGINADDIVLSGGFEGCKVSEIERTGDNTLSLVISTDNGYKSGENGCITIKRSAITDAAVDVSATVSIVSPSVVFSSTDFEASTNYARITVSLVDCSFSDSVSVSMLRCDNGNVEITRFDRVSASEGVLYLSFDTDTPAKAIELISGCTFTIKDTALSINYPLHFNVDPENPDVSATITEVKENGSDFSVTAQLGVVDGSFNVISKNSFIFSGDYSKAVITSITAQDNSATVCFDIPRTSSIGNAELYGTVGLKSGAVVSRWGTQTGVSSFPLYYSYSESNNSKIVIPDAQKLNKLCEALSEYTGFTGVSGNASLEDLAGYKTGDTNFGKIFFEQCEKYNGVYGLINKTDKLVRSDRISAGTQNIEYVFAVERYMNDIKALHSLIKPVSDSLARLFAVYESMNATKDKQELEALSSEADELIGKITSVYSTKIKGISYSEMLDRVTKEYCGGALTAFDNICDDIYNWYPQSVNDKKMFRAMSQSVIVNAAAIQFISVAGSEDKSGEYASLSDDISKLCRYTDSNQVEEINNGDGVLCTTLDRTFRLQKVNSALHNAVNEISLSEISQLENMLEKDSTLESELAKVGFDVSPVRYIVCSDSDITSRSQAEQGRRAYSFVRRATLYDLTSSQTVSEKEYCNYYYSIEIGVDGTPVAVPYVNVYYRLYTLR</sequence>
<name>A0A174Z080_9FIRM</name>
<evidence type="ECO:0000313" key="1">
    <source>
        <dbReference type="EMBL" id="CUQ80784.1"/>
    </source>
</evidence>
<dbReference type="AlphaFoldDB" id="A0A174Z080"/>
<dbReference type="EMBL" id="CZBY01000001">
    <property type="protein sequence ID" value="CUQ80784.1"/>
    <property type="molecule type" value="Genomic_DNA"/>
</dbReference>
<gene>
    <name evidence="1" type="ORF">ERS852540_00113</name>
</gene>